<keyword evidence="1" id="KW-1133">Transmembrane helix</keyword>
<dbReference type="OrthoDB" id="838082at2"/>
<name>A0A1H6YHE2_9BACT</name>
<feature type="transmembrane region" description="Helical" evidence="1">
    <location>
        <begin position="21"/>
        <end position="39"/>
    </location>
</feature>
<feature type="transmembrane region" description="Helical" evidence="1">
    <location>
        <begin position="326"/>
        <end position="347"/>
    </location>
</feature>
<feature type="transmembrane region" description="Helical" evidence="1">
    <location>
        <begin position="141"/>
        <end position="157"/>
    </location>
</feature>
<feature type="transmembrane region" description="Helical" evidence="1">
    <location>
        <begin position="302"/>
        <end position="320"/>
    </location>
</feature>
<sequence length="501" mass="57097">MENPENKKLSPDIKGNGPLLSILKLVLGLLILSSAASFWKFGSYLSPDSLSYARLSEGFPYLLSSLSPFYPFLLSQPPLSLIPLIDRILVLNVLVFGGAIWMVVKIARKAGDYFSLIFYTFGISLLSWWSFRVIGSAHADSLFYLLLLLWLYLFVWGSKGEDYYLPAIANLSALLIWVKLNALFLIPFLVIWSFIERKKGWLLVAGTTLLSWLIYQWAIPDNILSYHLGDSPSPIASGLDAAPLFYENFATWMQVTLGLVVSDTLSQYIPRMLAFVLGIAWLAFLVLFLIGHKNKSGNKRYALLLFGTIYSLFFLGFQQWSGFREVNYRTLFPYLLVVSWSLWLFLLRIKRPKMLLLVALLVAGHTLVGHLLLWQREDVASLVEARSFHHSDLKRNIVNLLKGKRIEIRTDYPEKLMLSYRDKEVIRLDPAFAFINGKNEPLAPDKMLEQRQESLNSLMQGTAVIVLFKPDTFWKQVAENPSVHRLIDGETLILYSASLPK</sequence>
<protein>
    <recommendedName>
        <fullName evidence="4">Dolichyl-phosphate-mannose-protein mannosyltransferase</fullName>
    </recommendedName>
</protein>
<evidence type="ECO:0000313" key="3">
    <source>
        <dbReference type="Proteomes" id="UP000199403"/>
    </source>
</evidence>
<feature type="transmembrane region" description="Helical" evidence="1">
    <location>
        <begin position="354"/>
        <end position="374"/>
    </location>
</feature>
<feature type="transmembrane region" description="Helical" evidence="1">
    <location>
        <begin position="113"/>
        <end position="134"/>
    </location>
</feature>
<accession>A0A1H6YHE2</accession>
<organism evidence="2 3">
    <name type="scientific">Cyclobacterium xiamenense</name>
    <dbReference type="NCBI Taxonomy" id="1297121"/>
    <lineage>
        <taxon>Bacteria</taxon>
        <taxon>Pseudomonadati</taxon>
        <taxon>Bacteroidota</taxon>
        <taxon>Cytophagia</taxon>
        <taxon>Cytophagales</taxon>
        <taxon>Cyclobacteriaceae</taxon>
        <taxon>Cyclobacterium</taxon>
    </lineage>
</organism>
<feature type="transmembrane region" description="Helical" evidence="1">
    <location>
        <begin position="59"/>
        <end position="76"/>
    </location>
</feature>
<feature type="transmembrane region" description="Helical" evidence="1">
    <location>
        <begin position="268"/>
        <end position="290"/>
    </location>
</feature>
<dbReference type="AlphaFoldDB" id="A0A1H6YHE2"/>
<proteinExistence type="predicted"/>
<evidence type="ECO:0000256" key="1">
    <source>
        <dbReference type="SAM" id="Phobius"/>
    </source>
</evidence>
<feature type="transmembrane region" description="Helical" evidence="1">
    <location>
        <begin position="163"/>
        <end position="194"/>
    </location>
</feature>
<feature type="transmembrane region" description="Helical" evidence="1">
    <location>
        <begin position="201"/>
        <end position="219"/>
    </location>
</feature>
<dbReference type="RefSeq" id="WP_092174515.1">
    <property type="nucleotide sequence ID" value="NZ_FNZH01000003.1"/>
</dbReference>
<gene>
    <name evidence="2" type="ORF">SAMN05192553_103678</name>
</gene>
<keyword evidence="1" id="KW-0472">Membrane</keyword>
<evidence type="ECO:0008006" key="4">
    <source>
        <dbReference type="Google" id="ProtNLM"/>
    </source>
</evidence>
<dbReference type="EMBL" id="FNZH01000003">
    <property type="protein sequence ID" value="SEJ39826.1"/>
    <property type="molecule type" value="Genomic_DNA"/>
</dbReference>
<feature type="transmembrane region" description="Helical" evidence="1">
    <location>
        <begin position="88"/>
        <end position="107"/>
    </location>
</feature>
<reference evidence="3" key="1">
    <citation type="submission" date="2016-10" db="EMBL/GenBank/DDBJ databases">
        <authorList>
            <person name="Varghese N."/>
            <person name="Submissions S."/>
        </authorList>
    </citation>
    <scope>NUCLEOTIDE SEQUENCE [LARGE SCALE GENOMIC DNA]</scope>
    <source>
        <strain evidence="3">IBRC-M 10761</strain>
    </source>
</reference>
<keyword evidence="1" id="KW-0812">Transmembrane</keyword>
<keyword evidence="3" id="KW-1185">Reference proteome</keyword>
<dbReference type="Proteomes" id="UP000199403">
    <property type="component" value="Unassembled WGS sequence"/>
</dbReference>
<evidence type="ECO:0000313" key="2">
    <source>
        <dbReference type="EMBL" id="SEJ39826.1"/>
    </source>
</evidence>